<dbReference type="GO" id="GO:0030488">
    <property type="term" value="P:tRNA methylation"/>
    <property type="evidence" value="ECO:0007669"/>
    <property type="project" value="TreeGrafter"/>
</dbReference>
<dbReference type="Pfam" id="PF01134">
    <property type="entry name" value="GIDA"/>
    <property type="match status" value="1"/>
</dbReference>
<evidence type="ECO:0000256" key="3">
    <source>
        <dbReference type="ARBA" id="ARBA00022603"/>
    </source>
</evidence>
<feature type="binding site" evidence="10">
    <location>
        <begin position="9"/>
        <end position="14"/>
    </location>
    <ligand>
        <name>FAD</name>
        <dbReference type="ChEBI" id="CHEBI:57692"/>
    </ligand>
</feature>
<dbReference type="AlphaFoldDB" id="A0A660SQU7"/>
<organism evidence="12 13">
    <name type="scientific">candidate division TA06 bacterium</name>
    <dbReference type="NCBI Taxonomy" id="2250710"/>
    <lineage>
        <taxon>Bacteria</taxon>
        <taxon>Bacteria division TA06</taxon>
    </lineage>
</organism>
<feature type="domain" description="MnmG N-terminal" evidence="11">
    <location>
        <begin position="5"/>
        <end position="366"/>
    </location>
</feature>
<dbReference type="GO" id="GO:0050660">
    <property type="term" value="F:flavin adenine dinucleotide binding"/>
    <property type="evidence" value="ECO:0007669"/>
    <property type="project" value="UniProtKB-UniRule"/>
</dbReference>
<dbReference type="InterPro" id="IPR036188">
    <property type="entry name" value="FAD/NAD-bd_sf"/>
</dbReference>
<comment type="catalytic activity">
    <reaction evidence="10">
        <text>uridine(54) in tRNA + (6R)-5,10-methylene-5,6,7,8-tetrahydrofolate + NADH + H(+) = 5-methyluridine(54) in tRNA + (6S)-5,6,7,8-tetrahydrofolate + NAD(+)</text>
        <dbReference type="Rhea" id="RHEA:16873"/>
        <dbReference type="Rhea" id="RHEA-COMP:10167"/>
        <dbReference type="Rhea" id="RHEA-COMP:10193"/>
        <dbReference type="ChEBI" id="CHEBI:15378"/>
        <dbReference type="ChEBI" id="CHEBI:15636"/>
        <dbReference type="ChEBI" id="CHEBI:57453"/>
        <dbReference type="ChEBI" id="CHEBI:57540"/>
        <dbReference type="ChEBI" id="CHEBI:57945"/>
        <dbReference type="ChEBI" id="CHEBI:65315"/>
        <dbReference type="ChEBI" id="CHEBI:74447"/>
        <dbReference type="EC" id="2.1.1.74"/>
    </reaction>
</comment>
<dbReference type="PANTHER" id="PTHR11806">
    <property type="entry name" value="GLUCOSE INHIBITED DIVISION PROTEIN A"/>
    <property type="match status" value="1"/>
</dbReference>
<keyword evidence="8 10" id="KW-0521">NADP</keyword>
<dbReference type="GO" id="GO:0005829">
    <property type="term" value="C:cytosol"/>
    <property type="evidence" value="ECO:0007669"/>
    <property type="project" value="TreeGrafter"/>
</dbReference>
<dbReference type="SUPFAM" id="SSF51905">
    <property type="entry name" value="FAD/NAD(P)-binding domain"/>
    <property type="match status" value="1"/>
</dbReference>
<evidence type="ECO:0000256" key="5">
    <source>
        <dbReference type="ARBA" id="ARBA00022679"/>
    </source>
</evidence>
<dbReference type="NCBIfam" id="TIGR00137">
    <property type="entry name" value="gid_trmFO"/>
    <property type="match status" value="1"/>
</dbReference>
<dbReference type="Proteomes" id="UP000271125">
    <property type="component" value="Unassembled WGS sequence"/>
</dbReference>
<protein>
    <recommendedName>
        <fullName evidence="10">Methylenetetrahydrofolate--tRNA-(uracil-5-)-methyltransferase TrmFO</fullName>
        <ecNumber evidence="10">2.1.1.74</ecNumber>
    </recommendedName>
    <alternativeName>
        <fullName evidence="10">Folate-dependent tRNA (uracil-5-)-methyltransferase</fullName>
    </alternativeName>
    <alternativeName>
        <fullName evidence="10">Folate-dependent tRNA(M-5-U54)-methyltransferase</fullName>
    </alternativeName>
</protein>
<comment type="subcellular location">
    <subcellularLocation>
        <location evidence="10">Cytoplasm</location>
    </subcellularLocation>
</comment>
<evidence type="ECO:0000256" key="9">
    <source>
        <dbReference type="ARBA" id="ARBA00023027"/>
    </source>
</evidence>
<dbReference type="EC" id="2.1.1.74" evidence="10"/>
<keyword evidence="2 10" id="KW-0963">Cytoplasm</keyword>
<evidence type="ECO:0000256" key="8">
    <source>
        <dbReference type="ARBA" id="ARBA00022857"/>
    </source>
</evidence>
<dbReference type="InterPro" id="IPR002218">
    <property type="entry name" value="MnmG-rel"/>
</dbReference>
<dbReference type="NCBIfam" id="NF003739">
    <property type="entry name" value="PRK05335.1"/>
    <property type="match status" value="1"/>
</dbReference>
<comment type="cofactor">
    <cofactor evidence="1 10">
        <name>FAD</name>
        <dbReference type="ChEBI" id="CHEBI:57692"/>
    </cofactor>
</comment>
<keyword evidence="4 10" id="KW-0285">Flavoprotein</keyword>
<evidence type="ECO:0000313" key="13">
    <source>
        <dbReference type="Proteomes" id="UP000271125"/>
    </source>
</evidence>
<dbReference type="Gene3D" id="3.50.50.60">
    <property type="entry name" value="FAD/NAD(P)-binding domain"/>
    <property type="match status" value="2"/>
</dbReference>
<evidence type="ECO:0000256" key="4">
    <source>
        <dbReference type="ARBA" id="ARBA00022630"/>
    </source>
</evidence>
<keyword evidence="5 10" id="KW-0808">Transferase</keyword>
<dbReference type="EMBL" id="QNBD01000016">
    <property type="protein sequence ID" value="RKX72491.1"/>
    <property type="molecule type" value="Genomic_DNA"/>
</dbReference>
<evidence type="ECO:0000256" key="7">
    <source>
        <dbReference type="ARBA" id="ARBA00022827"/>
    </source>
</evidence>
<dbReference type="GO" id="GO:0047151">
    <property type="term" value="F:tRNA (uracil(54)-C5)-methyltransferase activity, 5,10-methylenetetrahydrofolate-dependent"/>
    <property type="evidence" value="ECO:0007669"/>
    <property type="project" value="UniProtKB-UniRule"/>
</dbReference>
<evidence type="ECO:0000256" key="10">
    <source>
        <dbReference type="HAMAP-Rule" id="MF_01037"/>
    </source>
</evidence>
<keyword evidence="6 10" id="KW-0819">tRNA processing</keyword>
<sequence length="441" mass="50563">MNKTIHVIGGGLAGSEAAYQLAKIGYSVKLFEQRPKKSTEAHKTNYLAELVCSNSFKSTELINAHGLLKYELNRYNSLIMEVAERNNIKGGKALVVDRENFSNDITETIYDNNNIEVIREHITKIDENNNTIIATGPLSENFLANNIGRHLNNDNLYFYDAISPTVIRESIDMSKAFWGSRYNNDDAYLNIPLTKDQYFKLVRMLNSAEKADVHDFDKELFFEGCLPVEEIARRGENTLRFGLMKPVGLNPPESFNKPYAIIQLRREDKEGTILNIVGFQTRMKYGEQKRILKSIPALKDVEIVRLGSMHRNTYINAKESLNYNLSLKTKNNIFLAGQITGVEGYIESVMTGFISAIQMDRYIKDRSYYNFSKNTPSGALLGYLFENVSDKIQPMNINFGLFPSIDIKLKKREKRELMVEKAKKWIEKQRIEILQNIEKGF</sequence>
<keyword evidence="7 10" id="KW-0274">FAD</keyword>
<evidence type="ECO:0000313" key="12">
    <source>
        <dbReference type="EMBL" id="RKX72491.1"/>
    </source>
</evidence>
<dbReference type="HAMAP" id="MF_01037">
    <property type="entry name" value="TrmFO"/>
    <property type="match status" value="1"/>
</dbReference>
<dbReference type="GO" id="GO:0002098">
    <property type="term" value="P:tRNA wobble uridine modification"/>
    <property type="evidence" value="ECO:0007669"/>
    <property type="project" value="TreeGrafter"/>
</dbReference>
<comment type="similarity">
    <text evidence="10">Belongs to the MnmG family. TrmFO subfamily.</text>
</comment>
<comment type="caution">
    <text evidence="12">The sequence shown here is derived from an EMBL/GenBank/DDBJ whole genome shotgun (WGS) entry which is preliminary data.</text>
</comment>
<evidence type="ECO:0000259" key="11">
    <source>
        <dbReference type="Pfam" id="PF01134"/>
    </source>
</evidence>
<dbReference type="InterPro" id="IPR040131">
    <property type="entry name" value="MnmG_N"/>
</dbReference>
<evidence type="ECO:0000256" key="6">
    <source>
        <dbReference type="ARBA" id="ARBA00022694"/>
    </source>
</evidence>
<keyword evidence="9 10" id="KW-0520">NAD</keyword>
<dbReference type="InterPro" id="IPR004417">
    <property type="entry name" value="TrmFO"/>
</dbReference>
<proteinExistence type="inferred from homology"/>
<evidence type="ECO:0000256" key="1">
    <source>
        <dbReference type="ARBA" id="ARBA00001974"/>
    </source>
</evidence>
<comment type="catalytic activity">
    <reaction evidence="10">
        <text>uridine(54) in tRNA + (6R)-5,10-methylene-5,6,7,8-tetrahydrofolate + NADPH + H(+) = 5-methyluridine(54) in tRNA + (6S)-5,6,7,8-tetrahydrofolate + NADP(+)</text>
        <dbReference type="Rhea" id="RHEA:62372"/>
        <dbReference type="Rhea" id="RHEA-COMP:10167"/>
        <dbReference type="Rhea" id="RHEA-COMP:10193"/>
        <dbReference type="ChEBI" id="CHEBI:15378"/>
        <dbReference type="ChEBI" id="CHEBI:15636"/>
        <dbReference type="ChEBI" id="CHEBI:57453"/>
        <dbReference type="ChEBI" id="CHEBI:57783"/>
        <dbReference type="ChEBI" id="CHEBI:58349"/>
        <dbReference type="ChEBI" id="CHEBI:65315"/>
        <dbReference type="ChEBI" id="CHEBI:74447"/>
        <dbReference type="EC" id="2.1.1.74"/>
    </reaction>
</comment>
<name>A0A660SQU7_UNCT6</name>
<dbReference type="PANTHER" id="PTHR11806:SF2">
    <property type="entry name" value="METHYLENETETRAHYDROFOLATE--TRNA-(URACIL-5-)-METHYLTRANSFERASE TRMFO"/>
    <property type="match status" value="1"/>
</dbReference>
<reference evidence="12 13" key="1">
    <citation type="submission" date="2018-06" db="EMBL/GenBank/DDBJ databases">
        <title>Extensive metabolic versatility and redundancy in microbially diverse, dynamic hydrothermal sediments.</title>
        <authorList>
            <person name="Dombrowski N."/>
            <person name="Teske A."/>
            <person name="Baker B.J."/>
        </authorList>
    </citation>
    <scope>NUCLEOTIDE SEQUENCE [LARGE SCALE GENOMIC DNA]</scope>
    <source>
        <strain evidence="12">B10_G13</strain>
    </source>
</reference>
<gene>
    <name evidence="12" type="primary">gid</name>
    <name evidence="10" type="synonym">trmFO</name>
    <name evidence="12" type="ORF">DRP43_00640</name>
</gene>
<evidence type="ECO:0000256" key="2">
    <source>
        <dbReference type="ARBA" id="ARBA00022490"/>
    </source>
</evidence>
<comment type="function">
    <text evidence="10">Catalyzes the folate-dependent formation of 5-methyl-uridine at position 54 (M-5-U54) in all tRNAs.</text>
</comment>
<keyword evidence="3 10" id="KW-0489">Methyltransferase</keyword>
<accession>A0A660SQU7</accession>